<keyword evidence="2" id="KW-0238">DNA-binding</keyword>
<comment type="similarity">
    <text evidence="1">Belongs to the short-chain fatty acyl-CoA assimilation regulator (ScfR) family.</text>
</comment>
<comment type="caution">
    <text evidence="4">The sequence shown here is derived from an EMBL/GenBank/DDBJ whole genome shotgun (WGS) entry which is preliminary data.</text>
</comment>
<dbReference type="Pfam" id="PF13560">
    <property type="entry name" value="HTH_31"/>
    <property type="match status" value="1"/>
</dbReference>
<dbReference type="RefSeq" id="WP_141818743.1">
    <property type="nucleotide sequence ID" value="NZ_BAAAIL010000002.1"/>
</dbReference>
<organism evidence="4 5">
    <name type="scientific">Ornithinimicrobium humiphilum</name>
    <dbReference type="NCBI Taxonomy" id="125288"/>
    <lineage>
        <taxon>Bacteria</taxon>
        <taxon>Bacillati</taxon>
        <taxon>Actinomycetota</taxon>
        <taxon>Actinomycetes</taxon>
        <taxon>Micrococcales</taxon>
        <taxon>Ornithinimicrobiaceae</taxon>
        <taxon>Ornithinimicrobium</taxon>
    </lineage>
</organism>
<dbReference type="OrthoDB" id="9810578at2"/>
<dbReference type="GO" id="GO:0005829">
    <property type="term" value="C:cytosol"/>
    <property type="evidence" value="ECO:0007669"/>
    <property type="project" value="TreeGrafter"/>
</dbReference>
<dbReference type="InterPro" id="IPR050807">
    <property type="entry name" value="TransReg_Diox_bact_type"/>
</dbReference>
<dbReference type="Proteomes" id="UP000315133">
    <property type="component" value="Unassembled WGS sequence"/>
</dbReference>
<dbReference type="CDD" id="cd00093">
    <property type="entry name" value="HTH_XRE"/>
    <property type="match status" value="1"/>
</dbReference>
<dbReference type="GO" id="GO:0003700">
    <property type="term" value="F:DNA-binding transcription factor activity"/>
    <property type="evidence" value="ECO:0007669"/>
    <property type="project" value="TreeGrafter"/>
</dbReference>
<evidence type="ECO:0000259" key="3">
    <source>
        <dbReference type="PROSITE" id="PS50943"/>
    </source>
</evidence>
<sequence length="497" mass="54691">MSIVHERVLPFSPTPALEATEAPGGGADPVSIGRRVRHHRRAADLTLAQLAGRVGMSTSALSLLENGRREPRVTTLTAIASALGVDLGRLLEGGPPTRRAALEVKWERAQRSPGFESLGIPEVRVGPGLPDDALEALVGLYESVVGLQQQRAATPEFARAANAQLRRLMREADNYFPAIERQAADLVRAVDHGAGPMTREAVNRIARHIGFEIEPVPDLPASTRTVTDLENRRIYVPVRGGHDLRATALQALGHVVLGHEAPRDYAEFLAQRVEINYFAAAVLLPEASVVPFLQRAKAARDIALEDLRDAYGVSYETAAHRFCNLATRHLDLRVHFMRTSADGVIYKAYENDGVRFPMDATGAIEGARVCRSWTARVVFERPAGEVYHQYTDTGRGTFWCTAVAEQTPNGRFSVSMGVPFDQVRWMRGRDTTERRVSRCPDPRCCTEPPPVLARRWEGKVWPSARAHSHLLAVMPPGVFPGVDDTEVLQFVAEHAPE</sequence>
<reference evidence="4 5" key="1">
    <citation type="submission" date="2019-06" db="EMBL/GenBank/DDBJ databases">
        <title>Sequencing the genomes of 1000 actinobacteria strains.</title>
        <authorList>
            <person name="Klenk H.-P."/>
        </authorList>
    </citation>
    <scope>NUCLEOTIDE SEQUENCE [LARGE SCALE GENOMIC DNA]</scope>
    <source>
        <strain evidence="4 5">DSM 12362</strain>
    </source>
</reference>
<proteinExistence type="inferred from homology"/>
<feature type="domain" description="HTH cro/C1-type" evidence="3">
    <location>
        <begin position="36"/>
        <end position="90"/>
    </location>
</feature>
<accession>A0A543KQA1</accession>
<dbReference type="SUPFAM" id="SSF47413">
    <property type="entry name" value="lambda repressor-like DNA-binding domains"/>
    <property type="match status" value="1"/>
</dbReference>
<dbReference type="InterPro" id="IPR010982">
    <property type="entry name" value="Lambda_DNA-bd_dom_sf"/>
</dbReference>
<keyword evidence="5" id="KW-1185">Reference proteome</keyword>
<dbReference type="Gene3D" id="1.10.260.40">
    <property type="entry name" value="lambda repressor-like DNA-binding domains"/>
    <property type="match status" value="1"/>
</dbReference>
<dbReference type="AlphaFoldDB" id="A0A543KQA1"/>
<protein>
    <submittedName>
        <fullName evidence="4">Putative transcriptional regulator</fullName>
    </submittedName>
</protein>
<dbReference type="PANTHER" id="PTHR46797">
    <property type="entry name" value="HTH-TYPE TRANSCRIPTIONAL REGULATOR"/>
    <property type="match status" value="1"/>
</dbReference>
<dbReference type="GO" id="GO:0003677">
    <property type="term" value="F:DNA binding"/>
    <property type="evidence" value="ECO:0007669"/>
    <property type="project" value="UniProtKB-KW"/>
</dbReference>
<gene>
    <name evidence="4" type="ORF">FB476_2156</name>
</gene>
<dbReference type="Pfam" id="PF06114">
    <property type="entry name" value="Peptidase_M78"/>
    <property type="match status" value="1"/>
</dbReference>
<dbReference type="EMBL" id="VFPU01000001">
    <property type="protein sequence ID" value="TQM97252.1"/>
    <property type="molecule type" value="Genomic_DNA"/>
</dbReference>
<dbReference type="InterPro" id="IPR010359">
    <property type="entry name" value="IrrE_HExxH"/>
</dbReference>
<evidence type="ECO:0000313" key="4">
    <source>
        <dbReference type="EMBL" id="TQM97252.1"/>
    </source>
</evidence>
<dbReference type="InterPro" id="IPR001387">
    <property type="entry name" value="Cro/C1-type_HTH"/>
</dbReference>
<name>A0A543KQA1_9MICO</name>
<evidence type="ECO:0000256" key="1">
    <source>
        <dbReference type="ARBA" id="ARBA00007227"/>
    </source>
</evidence>
<evidence type="ECO:0000313" key="5">
    <source>
        <dbReference type="Proteomes" id="UP000315133"/>
    </source>
</evidence>
<dbReference type="SMART" id="SM00530">
    <property type="entry name" value="HTH_XRE"/>
    <property type="match status" value="1"/>
</dbReference>
<dbReference type="PROSITE" id="PS50943">
    <property type="entry name" value="HTH_CROC1"/>
    <property type="match status" value="1"/>
</dbReference>
<dbReference type="PANTHER" id="PTHR46797:SF1">
    <property type="entry name" value="METHYLPHOSPHONATE SYNTHASE"/>
    <property type="match status" value="1"/>
</dbReference>
<evidence type="ECO:0000256" key="2">
    <source>
        <dbReference type="ARBA" id="ARBA00023125"/>
    </source>
</evidence>